<proteinExistence type="predicted"/>
<protein>
    <submittedName>
        <fullName evidence="1">Uncharacterized protein</fullName>
    </submittedName>
</protein>
<dbReference type="OrthoDB" id="5219619at2759"/>
<keyword evidence="2" id="KW-1185">Reference proteome</keyword>
<name>A0A423X591_9PEZI</name>
<gene>
    <name evidence="1" type="ORF">VMCG_00956</name>
</gene>
<dbReference type="AlphaFoldDB" id="A0A423X591"/>
<comment type="caution">
    <text evidence="1">The sequence shown here is derived from an EMBL/GenBank/DDBJ whole genome shotgun (WGS) entry which is preliminary data.</text>
</comment>
<reference evidence="1 2" key="1">
    <citation type="submission" date="2015-09" db="EMBL/GenBank/DDBJ databases">
        <title>Host preference determinants of Valsa canker pathogens revealed by comparative genomics.</title>
        <authorList>
            <person name="Yin Z."/>
            <person name="Huang L."/>
        </authorList>
    </citation>
    <scope>NUCLEOTIDE SEQUENCE [LARGE SCALE GENOMIC DNA]</scope>
    <source>
        <strain evidence="1 2">03-1</strain>
    </source>
</reference>
<evidence type="ECO:0000313" key="2">
    <source>
        <dbReference type="Proteomes" id="UP000283895"/>
    </source>
</evidence>
<organism evidence="1 2">
    <name type="scientific">Cytospora schulzeri</name>
    <dbReference type="NCBI Taxonomy" id="448051"/>
    <lineage>
        <taxon>Eukaryota</taxon>
        <taxon>Fungi</taxon>
        <taxon>Dikarya</taxon>
        <taxon>Ascomycota</taxon>
        <taxon>Pezizomycotina</taxon>
        <taxon>Sordariomycetes</taxon>
        <taxon>Sordariomycetidae</taxon>
        <taxon>Diaporthales</taxon>
        <taxon>Cytosporaceae</taxon>
        <taxon>Cytospora</taxon>
    </lineage>
</organism>
<dbReference type="EMBL" id="LKEA01000002">
    <property type="protein sequence ID" value="ROW11119.1"/>
    <property type="molecule type" value="Genomic_DNA"/>
</dbReference>
<dbReference type="Proteomes" id="UP000283895">
    <property type="component" value="Unassembled WGS sequence"/>
</dbReference>
<evidence type="ECO:0000313" key="1">
    <source>
        <dbReference type="EMBL" id="ROW11119.1"/>
    </source>
</evidence>
<sequence>MPAQSITLATHGIEAIQDSSTTFKITFNHGAADITVLPTSSSTKGWLHWIIPSPPPGYTILKESLANFSVTDGVTVTGIQTYQGATQLLHYITTTDSGKVQSKTAYPFAATQYDGNGIVLSLQVEFTSLPATLSVVSAGVVAYSE</sequence>
<accession>A0A423X591</accession>